<dbReference type="CAZy" id="GT4">
    <property type="family name" value="Glycosyltransferase Family 4"/>
</dbReference>
<dbReference type="Pfam" id="PF00534">
    <property type="entry name" value="Glycos_transf_1"/>
    <property type="match status" value="1"/>
</dbReference>
<dbReference type="HOGENOM" id="CLU_041001_0_0_3"/>
<dbReference type="PANTHER" id="PTHR45947:SF3">
    <property type="entry name" value="SULFOQUINOVOSYL TRANSFERASE SQD2"/>
    <property type="match status" value="1"/>
</dbReference>
<reference evidence="2 3" key="1">
    <citation type="journal article" date="2007" name="PLoS Genet.">
        <title>Patterns and implications of gene gain and loss in the evolution of Prochlorococcus.</title>
        <authorList>
            <person name="Kettler G.C."/>
            <person name="Martiny A.C."/>
            <person name="Huang K."/>
            <person name="Zucker J."/>
            <person name="Coleman M.L."/>
            <person name="Rodrigue S."/>
            <person name="Chen F."/>
            <person name="Lapidus A."/>
            <person name="Ferriera S."/>
            <person name="Johnson J."/>
            <person name="Steglich C."/>
            <person name="Church G.M."/>
            <person name="Richardson P."/>
            <person name="Chisholm S.W."/>
        </authorList>
    </citation>
    <scope>NUCLEOTIDE SEQUENCE [LARGE SCALE GENOMIC DNA]</scope>
    <source>
        <strain evidence="2 3">MIT 9303</strain>
    </source>
</reference>
<dbReference type="KEGG" id="pmf:P9303_20091"/>
<evidence type="ECO:0000259" key="1">
    <source>
        <dbReference type="Pfam" id="PF00534"/>
    </source>
</evidence>
<evidence type="ECO:0000313" key="2">
    <source>
        <dbReference type="EMBL" id="ABM78751.1"/>
    </source>
</evidence>
<organism evidence="2 3">
    <name type="scientific">Prochlorococcus marinus (strain MIT 9303)</name>
    <dbReference type="NCBI Taxonomy" id="59922"/>
    <lineage>
        <taxon>Bacteria</taxon>
        <taxon>Bacillati</taxon>
        <taxon>Cyanobacteriota</taxon>
        <taxon>Cyanophyceae</taxon>
        <taxon>Synechococcales</taxon>
        <taxon>Prochlorococcaceae</taxon>
        <taxon>Prochlorococcus</taxon>
    </lineage>
</organism>
<evidence type="ECO:0000313" key="3">
    <source>
        <dbReference type="Proteomes" id="UP000002274"/>
    </source>
</evidence>
<dbReference type="SUPFAM" id="SSF53756">
    <property type="entry name" value="UDP-Glycosyltransferase/glycogen phosphorylase"/>
    <property type="match status" value="1"/>
</dbReference>
<dbReference type="STRING" id="59922.P9303_20091"/>
<dbReference type="PANTHER" id="PTHR45947">
    <property type="entry name" value="SULFOQUINOVOSYL TRANSFERASE SQD2"/>
    <property type="match status" value="1"/>
</dbReference>
<protein>
    <submittedName>
        <fullName evidence="2">Probable glycosyltransferase</fullName>
    </submittedName>
</protein>
<dbReference type="GO" id="GO:0016757">
    <property type="term" value="F:glycosyltransferase activity"/>
    <property type="evidence" value="ECO:0007669"/>
    <property type="project" value="InterPro"/>
</dbReference>
<feature type="domain" description="Glycosyl transferase family 1" evidence="1">
    <location>
        <begin position="216"/>
        <end position="354"/>
    </location>
</feature>
<dbReference type="EMBL" id="CP000554">
    <property type="protein sequence ID" value="ABM78751.1"/>
    <property type="molecule type" value="Genomic_DNA"/>
</dbReference>
<dbReference type="Proteomes" id="UP000002274">
    <property type="component" value="Chromosome"/>
</dbReference>
<dbReference type="RefSeq" id="WP_011826630.1">
    <property type="nucleotide sequence ID" value="NC_008820.1"/>
</dbReference>
<accession>A2CB91</accession>
<sequence>MAGKAPEDLPKRIALVHEWFTPRAVGGAEQVVQSIDALLLRLGCQPDLAALVDGESLRPGSWLEGRAIQTSPIQHLPWGVSHVQQYLPLLPLAIEQLDVGDYPLVISSSHLVAKGVLTSPEQLHVSYVHTPVRYAWDQMHAYLRRSALAQSGLGPLIRWQLHVLRQWDQLSGARVNHLLANSRFTARRIACFWGREAEVVHPPVKVDRFRWDQPRNDVYLCVCRLVPYKRVDLVIEAFNRLRLPLLVVGDGPERTFLEELAGPTVQLLGRQTQAQVEALMASCRAFVYAALEDFGIAPVEAMAAGAPVIGLGRGGLLDTVRCAAAGRPYPTGVLFPEQTVASVAQAVAWFEERQLWQQLTPEVVRLCAEQFRPEAFASRFETALRQVWQQHQQACAVAASDPVELLEFRS</sequence>
<keyword evidence="2" id="KW-0808">Transferase</keyword>
<name>A2CB91_PROM3</name>
<dbReference type="InterPro" id="IPR050194">
    <property type="entry name" value="Glycosyltransferase_grp1"/>
</dbReference>
<dbReference type="Gene3D" id="3.40.50.2000">
    <property type="entry name" value="Glycogen Phosphorylase B"/>
    <property type="match status" value="2"/>
</dbReference>
<gene>
    <name evidence="2" type="ordered locus">P9303_20091</name>
</gene>
<dbReference type="AlphaFoldDB" id="A2CB91"/>
<proteinExistence type="predicted"/>
<dbReference type="InterPro" id="IPR001296">
    <property type="entry name" value="Glyco_trans_1"/>
</dbReference>
<dbReference type="BioCyc" id="PMAR59922:G1G80-1749-MONOMER"/>